<dbReference type="GO" id="GO:0012505">
    <property type="term" value="C:endomembrane system"/>
    <property type="evidence" value="ECO:0007669"/>
    <property type="project" value="UniProtKB-SubCell"/>
</dbReference>
<dbReference type="SMART" id="SM00174">
    <property type="entry name" value="RHO"/>
    <property type="match status" value="1"/>
</dbReference>
<dbReference type="EMBL" id="JMKJ01000002">
    <property type="protein sequence ID" value="KGG53230.1"/>
    <property type="molecule type" value="Genomic_DNA"/>
</dbReference>
<proteinExistence type="inferred from homology"/>
<name>A0A098VWD7_9MICR</name>
<accession>A0A098VWD7</accession>
<evidence type="ECO:0000313" key="6">
    <source>
        <dbReference type="EMBL" id="KGG53230.1"/>
    </source>
</evidence>
<dbReference type="GeneID" id="25257884"/>
<comment type="caution">
    <text evidence="6">The sequence shown here is derived from an EMBL/GenBank/DDBJ whole genome shotgun (WGS) entry which is preliminary data.</text>
</comment>
<dbReference type="InterPro" id="IPR027417">
    <property type="entry name" value="P-loop_NTPase"/>
</dbReference>
<sequence>MPIFEAPRRVGKSCLLMRFCDDMFTPSFISTIGIDFKIKTVTINGMKVKLQIWDTAGQERFRTITTDVQEWLQTISQQADPNVRLILVGNKCDSKHERALLFAQEKKMDFIEASAKEDICVDEIFLRLATSISNDLKKTESLSQPSSPLMELRQRGKDTRRSNPNPILHVDLNTVNKTSECSNKKQHSFRRCC</sequence>
<dbReference type="VEuPathDB" id="MicrosporidiaDB:DI09_101p50"/>
<keyword evidence="2" id="KW-0547">Nucleotide-binding</keyword>
<dbReference type="SMART" id="SM00175">
    <property type="entry name" value="RAB"/>
    <property type="match status" value="1"/>
</dbReference>
<dbReference type="RefSeq" id="XP_013239666.1">
    <property type="nucleotide sequence ID" value="XM_013384212.1"/>
</dbReference>
<dbReference type="Gene3D" id="3.40.50.300">
    <property type="entry name" value="P-loop containing nucleotide triphosphate hydrolases"/>
    <property type="match status" value="2"/>
</dbReference>
<feature type="compositionally biased region" description="Basic and acidic residues" evidence="5">
    <location>
        <begin position="152"/>
        <end position="161"/>
    </location>
</feature>
<dbReference type="Proteomes" id="UP000029725">
    <property type="component" value="Unassembled WGS sequence"/>
</dbReference>
<dbReference type="SMART" id="SM00173">
    <property type="entry name" value="RAS"/>
    <property type="match status" value="1"/>
</dbReference>
<protein>
    <submittedName>
        <fullName evidence="6">Uncharacterized protein</fullName>
    </submittedName>
</protein>
<dbReference type="Pfam" id="PF00071">
    <property type="entry name" value="Ras"/>
    <property type="match status" value="2"/>
</dbReference>
<keyword evidence="3" id="KW-0342">GTP-binding</keyword>
<dbReference type="SUPFAM" id="SSF52540">
    <property type="entry name" value="P-loop containing nucleoside triphosphate hydrolases"/>
    <property type="match status" value="1"/>
</dbReference>
<dbReference type="InterPro" id="IPR001806">
    <property type="entry name" value="Small_GTPase"/>
</dbReference>
<dbReference type="HOGENOM" id="CLU_1409098_0_0_1"/>
<dbReference type="GO" id="GO:0003924">
    <property type="term" value="F:GTPase activity"/>
    <property type="evidence" value="ECO:0007669"/>
    <property type="project" value="InterPro"/>
</dbReference>
<evidence type="ECO:0000313" key="7">
    <source>
        <dbReference type="Proteomes" id="UP000029725"/>
    </source>
</evidence>
<organism evidence="6 7">
    <name type="scientific">Mitosporidium daphniae</name>
    <dbReference type="NCBI Taxonomy" id="1485682"/>
    <lineage>
        <taxon>Eukaryota</taxon>
        <taxon>Fungi</taxon>
        <taxon>Fungi incertae sedis</taxon>
        <taxon>Microsporidia</taxon>
        <taxon>Mitosporidium</taxon>
    </lineage>
</organism>
<dbReference type="GO" id="GO:0005525">
    <property type="term" value="F:GTP binding"/>
    <property type="evidence" value="ECO:0007669"/>
    <property type="project" value="UniProtKB-KW"/>
</dbReference>
<dbReference type="PRINTS" id="PR00449">
    <property type="entry name" value="RASTRNSFRMNG"/>
</dbReference>
<keyword evidence="7" id="KW-1185">Reference proteome</keyword>
<evidence type="ECO:0000256" key="2">
    <source>
        <dbReference type="ARBA" id="ARBA00022741"/>
    </source>
</evidence>
<evidence type="ECO:0000256" key="3">
    <source>
        <dbReference type="ARBA" id="ARBA00023134"/>
    </source>
</evidence>
<dbReference type="FunFam" id="3.40.50.300:FF:001447">
    <property type="entry name" value="Ras-related protein Rab-1B"/>
    <property type="match status" value="1"/>
</dbReference>
<comment type="similarity">
    <text evidence="1">Belongs to the small GTPase superfamily. Rab family.</text>
</comment>
<dbReference type="PROSITE" id="PS51419">
    <property type="entry name" value="RAB"/>
    <property type="match status" value="1"/>
</dbReference>
<evidence type="ECO:0000256" key="4">
    <source>
        <dbReference type="ARBA" id="ARBA00046278"/>
    </source>
</evidence>
<comment type="subcellular location">
    <subcellularLocation>
        <location evidence="4">Endomembrane system</location>
        <topology evidence="4">Lipid-anchor</topology>
        <orientation evidence="4">Cytoplasmic side</orientation>
    </subcellularLocation>
</comment>
<reference evidence="6 7" key="1">
    <citation type="submission" date="2014-04" db="EMBL/GenBank/DDBJ databases">
        <title>A new species of microsporidia sheds light on the evolution of extreme parasitism.</title>
        <authorList>
            <person name="Haag K.L."/>
            <person name="James T.Y."/>
            <person name="Larsson R."/>
            <person name="Schaer T.M."/>
            <person name="Refardt D."/>
            <person name="Pombert J.-F."/>
            <person name="Ebert D."/>
        </authorList>
    </citation>
    <scope>NUCLEOTIDE SEQUENCE [LARGE SCALE GENOMIC DNA]</scope>
    <source>
        <strain evidence="6 7">UGP3</strain>
        <tissue evidence="6">Spores</tissue>
    </source>
</reference>
<evidence type="ECO:0000256" key="1">
    <source>
        <dbReference type="ARBA" id="ARBA00006270"/>
    </source>
</evidence>
<gene>
    <name evidence="6" type="ORF">DI09_101p50</name>
</gene>
<feature type="region of interest" description="Disordered" evidence="5">
    <location>
        <begin position="137"/>
        <end position="166"/>
    </location>
</feature>
<evidence type="ECO:0000256" key="5">
    <source>
        <dbReference type="SAM" id="MobiDB-lite"/>
    </source>
</evidence>
<dbReference type="OrthoDB" id="9989112at2759"/>
<dbReference type="PANTHER" id="PTHR47980">
    <property type="entry name" value="LD44762P"/>
    <property type="match status" value="1"/>
</dbReference>
<dbReference type="AlphaFoldDB" id="A0A098VWD7"/>
<dbReference type="InterPro" id="IPR050305">
    <property type="entry name" value="Small_GTPase_Rab"/>
</dbReference>